<sequence length="75" mass="8105">MLFSRRGITPLVAALFLLFLSTSTTLNGQDADAPANSAAMALYADAANFQTNGAVELAIDNWKEFLSEYPQHKLA</sequence>
<organism evidence="2 3">
    <name type="scientific">Aporhodopirellula aestuarii</name>
    <dbReference type="NCBI Taxonomy" id="2950107"/>
    <lineage>
        <taxon>Bacteria</taxon>
        <taxon>Pseudomonadati</taxon>
        <taxon>Planctomycetota</taxon>
        <taxon>Planctomycetia</taxon>
        <taxon>Pirellulales</taxon>
        <taxon>Pirellulaceae</taxon>
        <taxon>Aporhodopirellula</taxon>
    </lineage>
</organism>
<feature type="signal peptide" evidence="1">
    <location>
        <begin position="1"/>
        <end position="28"/>
    </location>
</feature>
<feature type="non-terminal residue" evidence="2">
    <location>
        <position position="75"/>
    </location>
</feature>
<protein>
    <submittedName>
        <fullName evidence="2">Uncharacterized protein</fullName>
    </submittedName>
</protein>
<evidence type="ECO:0000313" key="3">
    <source>
        <dbReference type="Proteomes" id="UP001202961"/>
    </source>
</evidence>
<reference evidence="2 3" key="1">
    <citation type="journal article" date="2022" name="Syst. Appl. Microbiol.">
        <title>Rhodopirellula aestuarii sp. nov., a novel member of the genus Rhodopirellula isolated from brackish sediments collected in the Tagus River estuary, Portugal.</title>
        <authorList>
            <person name="Vitorino I.R."/>
            <person name="Klimek D."/>
            <person name="Calusinska M."/>
            <person name="Lobo-da-Cunha A."/>
            <person name="Vasconcelos V."/>
            <person name="Lage O.M."/>
        </authorList>
    </citation>
    <scope>NUCLEOTIDE SEQUENCE [LARGE SCALE GENOMIC DNA]</scope>
    <source>
        <strain evidence="2 3">ICT_H3.1</strain>
    </source>
</reference>
<evidence type="ECO:0000256" key="1">
    <source>
        <dbReference type="SAM" id="SignalP"/>
    </source>
</evidence>
<proteinExistence type="predicted"/>
<dbReference type="RefSeq" id="WP_250933736.1">
    <property type="nucleotide sequence ID" value="NZ_JAMQBK010000136.1"/>
</dbReference>
<gene>
    <name evidence="2" type="ORF">NB063_31485</name>
</gene>
<feature type="chain" id="PRO_5046624263" evidence="1">
    <location>
        <begin position="29"/>
        <end position="75"/>
    </location>
</feature>
<keyword evidence="1" id="KW-0732">Signal</keyword>
<name>A0ABT0UDP3_9BACT</name>
<accession>A0ABT0UDP3</accession>
<keyword evidence="3" id="KW-1185">Reference proteome</keyword>
<dbReference type="Proteomes" id="UP001202961">
    <property type="component" value="Unassembled WGS sequence"/>
</dbReference>
<evidence type="ECO:0000313" key="2">
    <source>
        <dbReference type="EMBL" id="MCM2375169.1"/>
    </source>
</evidence>
<comment type="caution">
    <text evidence="2">The sequence shown here is derived from an EMBL/GenBank/DDBJ whole genome shotgun (WGS) entry which is preliminary data.</text>
</comment>
<dbReference type="EMBL" id="JAMQBK010000136">
    <property type="protein sequence ID" value="MCM2375169.1"/>
    <property type="molecule type" value="Genomic_DNA"/>
</dbReference>